<gene>
    <name evidence="3" type="ORF">FNK824_LOCUS28795</name>
    <name evidence="4" type="ORF">OTI717_LOCUS36298</name>
    <name evidence="1" type="ORF">RFH988_LOCUS37024</name>
    <name evidence="2" type="ORF">SEV965_LOCUS37382</name>
</gene>
<evidence type="ECO:0000313" key="2">
    <source>
        <dbReference type="EMBL" id="CAF1528246.1"/>
    </source>
</evidence>
<organism evidence="1 5">
    <name type="scientific">Rotaria sordida</name>
    <dbReference type="NCBI Taxonomy" id="392033"/>
    <lineage>
        <taxon>Eukaryota</taxon>
        <taxon>Metazoa</taxon>
        <taxon>Spiralia</taxon>
        <taxon>Gnathifera</taxon>
        <taxon>Rotifera</taxon>
        <taxon>Eurotatoria</taxon>
        <taxon>Bdelloidea</taxon>
        <taxon>Philodinida</taxon>
        <taxon>Philodinidae</taxon>
        <taxon>Rotaria</taxon>
    </lineage>
</organism>
<dbReference type="OrthoDB" id="10061787at2759"/>
<dbReference type="EMBL" id="CAJOAX010015188">
    <property type="protein sequence ID" value="CAF4152450.1"/>
    <property type="molecule type" value="Genomic_DNA"/>
</dbReference>
<comment type="caution">
    <text evidence="1">The sequence shown here is derived from an EMBL/GenBank/DDBJ whole genome shotgun (WGS) entry which is preliminary data.</text>
</comment>
<reference evidence="1" key="1">
    <citation type="submission" date="2021-02" db="EMBL/GenBank/DDBJ databases">
        <authorList>
            <person name="Nowell W R."/>
        </authorList>
    </citation>
    <scope>NUCLEOTIDE SEQUENCE</scope>
</reference>
<dbReference type="EMBL" id="CAJNOO010006889">
    <property type="protein sequence ID" value="CAF1457583.1"/>
    <property type="molecule type" value="Genomic_DNA"/>
</dbReference>
<evidence type="ECO:0000313" key="5">
    <source>
        <dbReference type="Proteomes" id="UP000663882"/>
    </source>
</evidence>
<protein>
    <submittedName>
        <fullName evidence="1">Uncharacterized protein</fullName>
    </submittedName>
</protein>
<evidence type="ECO:0000313" key="4">
    <source>
        <dbReference type="EMBL" id="CAF4152450.1"/>
    </source>
</evidence>
<proteinExistence type="predicted"/>
<dbReference type="EMBL" id="CAJOBE010008038">
    <property type="protein sequence ID" value="CAF4052620.1"/>
    <property type="molecule type" value="Genomic_DNA"/>
</dbReference>
<dbReference type="EMBL" id="CAJNOU010007669">
    <property type="protein sequence ID" value="CAF1528246.1"/>
    <property type="molecule type" value="Genomic_DNA"/>
</dbReference>
<dbReference type="Proteomes" id="UP000663874">
    <property type="component" value="Unassembled WGS sequence"/>
</dbReference>
<sequence length="185" mass="21830">MLHNMHTALMRINQCPMKDNIRIEDFHLNAATDRFLPDLDQQLTDLSRQLSDCVDLWTSYFTLTQTTYYRWSRIHVPYRKKKLIKGDLTANQQLLIELHRTVLHLQAEYEQSMNHMFNYYKEKSAQGNELSSFVPYANSEQAEVIFIVISAMYYSTIQLVQAALTLGTTIHTIFELETTTVYRYF</sequence>
<dbReference type="Proteomes" id="UP000663889">
    <property type="component" value="Unassembled WGS sequence"/>
</dbReference>
<dbReference type="AlphaFoldDB" id="A0A815Q3L7"/>
<accession>A0A815Q3L7</accession>
<dbReference type="Proteomes" id="UP000663823">
    <property type="component" value="Unassembled WGS sequence"/>
</dbReference>
<name>A0A815Q3L7_9BILA</name>
<evidence type="ECO:0000313" key="3">
    <source>
        <dbReference type="EMBL" id="CAF4052620.1"/>
    </source>
</evidence>
<dbReference type="Proteomes" id="UP000663882">
    <property type="component" value="Unassembled WGS sequence"/>
</dbReference>
<evidence type="ECO:0000313" key="1">
    <source>
        <dbReference type="EMBL" id="CAF1457583.1"/>
    </source>
</evidence>